<evidence type="ECO:0000256" key="2">
    <source>
        <dbReference type="ARBA" id="ARBA00009877"/>
    </source>
</evidence>
<feature type="transmembrane region" description="Helical" evidence="11">
    <location>
        <begin position="194"/>
        <end position="211"/>
    </location>
</feature>
<comment type="subcellular location">
    <subcellularLocation>
        <location evidence="9">Membrane</location>
        <topology evidence="9">Multi-pass membrane protein</topology>
    </subcellularLocation>
    <subcellularLocation>
        <location evidence="1">Mitochondrion inner membrane</location>
        <topology evidence="1">Multi-pass membrane protein</topology>
    </subcellularLocation>
</comment>
<accession>A0A3P8UWU4</accession>
<dbReference type="Pfam" id="PF02096">
    <property type="entry name" value="60KD_IMP"/>
    <property type="match status" value="1"/>
</dbReference>
<dbReference type="InterPro" id="IPR001708">
    <property type="entry name" value="YidC/ALB3/OXA1/COX18"/>
</dbReference>
<evidence type="ECO:0000256" key="11">
    <source>
        <dbReference type="SAM" id="Phobius"/>
    </source>
</evidence>
<evidence type="ECO:0000256" key="6">
    <source>
        <dbReference type="ARBA" id="ARBA00022989"/>
    </source>
</evidence>
<evidence type="ECO:0000256" key="9">
    <source>
        <dbReference type="RuleBase" id="RU003945"/>
    </source>
</evidence>
<reference evidence="13" key="3">
    <citation type="submission" date="2025-09" db="UniProtKB">
        <authorList>
            <consortium name="Ensembl"/>
        </authorList>
    </citation>
    <scope>IDENTIFICATION</scope>
</reference>
<organism evidence="13 14">
    <name type="scientific">Cynoglossus semilaevis</name>
    <name type="common">Tongue sole</name>
    <dbReference type="NCBI Taxonomy" id="244447"/>
    <lineage>
        <taxon>Eukaryota</taxon>
        <taxon>Metazoa</taxon>
        <taxon>Chordata</taxon>
        <taxon>Craniata</taxon>
        <taxon>Vertebrata</taxon>
        <taxon>Euteleostomi</taxon>
        <taxon>Actinopterygii</taxon>
        <taxon>Neopterygii</taxon>
        <taxon>Teleostei</taxon>
        <taxon>Neoteleostei</taxon>
        <taxon>Acanthomorphata</taxon>
        <taxon>Carangaria</taxon>
        <taxon>Pleuronectiformes</taxon>
        <taxon>Pleuronectoidei</taxon>
        <taxon>Cynoglossidae</taxon>
        <taxon>Cynoglossinae</taxon>
        <taxon>Cynoglossus</taxon>
    </lineage>
</organism>
<dbReference type="NCBIfam" id="TIGR03592">
    <property type="entry name" value="yidC_oxa1_cterm"/>
    <property type="match status" value="1"/>
</dbReference>
<evidence type="ECO:0000256" key="7">
    <source>
        <dbReference type="ARBA" id="ARBA00023128"/>
    </source>
</evidence>
<comment type="similarity">
    <text evidence="2 9">Belongs to the OXA1/ALB3/YidC family.</text>
</comment>
<dbReference type="GO" id="GO:0032977">
    <property type="term" value="F:membrane insertase activity"/>
    <property type="evidence" value="ECO:0007669"/>
    <property type="project" value="InterPro"/>
</dbReference>
<dbReference type="AlphaFoldDB" id="A0A3P8UWU4"/>
<dbReference type="FunCoup" id="A0A3P8UWU4">
    <property type="interactions" value="1183"/>
</dbReference>
<dbReference type="PANTHER" id="PTHR12428:SF66">
    <property type="entry name" value="MITOCHONDRIAL INNER MEMBRANE PROTEIN OXA1L"/>
    <property type="match status" value="1"/>
</dbReference>
<evidence type="ECO:0000256" key="10">
    <source>
        <dbReference type="SAM" id="MobiDB-lite"/>
    </source>
</evidence>
<proteinExistence type="inferred from homology"/>
<evidence type="ECO:0000313" key="14">
    <source>
        <dbReference type="Proteomes" id="UP000265120"/>
    </source>
</evidence>
<dbReference type="Ensembl" id="ENSCSET00000006907.1">
    <property type="protein sequence ID" value="ENSCSEP00000006832.1"/>
    <property type="gene ID" value="ENSCSEG00000004416.1"/>
</dbReference>
<sequence length="408" mass="45509">MSFEEIHSVFLSSSQHLHQSSRLHTRVLECHGPTVRTLLGCRQRGRMVCVKAVVVRYNSTQVNESKVSDAAAPTAVDVLQAVATEPTFAELGLGANTPVGLIQNILEYIHINLGLPWWGAIVLGTVVVRLVVFPIMVKGQREAAKLNNIMPDMVRLNNKMSEAKQSGNKFEFAKAYSELEMCQKKHGVNSLKTFLVPFVQAPIFLSFFLALKKMAQLPVPSLQTEGVLWFPDLTLGDPLYILPLAVSGTMFFVLHMGAESGIDNPNLRIMKAVNKVMPVIIFFVTINFPTAVSTYWLTSNCFSLLQVSLLKQPLIRKKLNIPSRIVHPPSSIPPQKGFMETLSESWKNAKAAQQMQERDRRIKNHLELSSKGPLRQTFTHNPLHKSAPLSNDTKRAAVKAKPWKDTVV</sequence>
<keyword evidence="5" id="KW-0809">Transit peptide</keyword>
<feature type="transmembrane region" description="Helical" evidence="11">
    <location>
        <begin position="239"/>
        <end position="258"/>
    </location>
</feature>
<dbReference type="OMA" id="GWKNAQT"/>
<feature type="region of interest" description="Disordered" evidence="10">
    <location>
        <begin position="373"/>
        <end position="408"/>
    </location>
</feature>
<keyword evidence="4" id="KW-0999">Mitochondrion inner membrane</keyword>
<dbReference type="GO" id="GO:0032979">
    <property type="term" value="P:protein insertion into mitochondrial inner membrane from matrix"/>
    <property type="evidence" value="ECO:0007669"/>
    <property type="project" value="TreeGrafter"/>
</dbReference>
<name>A0A3P8UWU4_CYNSE</name>
<dbReference type="InterPro" id="IPR028055">
    <property type="entry name" value="YidC/Oxa/ALB_C"/>
</dbReference>
<evidence type="ECO:0000259" key="12">
    <source>
        <dbReference type="Pfam" id="PF02096"/>
    </source>
</evidence>
<evidence type="ECO:0000313" key="13">
    <source>
        <dbReference type="Ensembl" id="ENSCSEP00000006832.1"/>
    </source>
</evidence>
<dbReference type="CDD" id="cd20069">
    <property type="entry name" value="5TM_Oxa1-like"/>
    <property type="match status" value="1"/>
</dbReference>
<keyword evidence="3 9" id="KW-0812">Transmembrane</keyword>
<reference evidence="13 14" key="1">
    <citation type="journal article" date="2014" name="Nat. Genet.">
        <title>Whole-genome sequence of a flatfish provides insights into ZW sex chromosome evolution and adaptation to a benthic lifestyle.</title>
        <authorList>
            <person name="Chen S."/>
            <person name="Zhang G."/>
            <person name="Shao C."/>
            <person name="Huang Q."/>
            <person name="Liu G."/>
            <person name="Zhang P."/>
            <person name="Song W."/>
            <person name="An N."/>
            <person name="Chalopin D."/>
            <person name="Volff J.N."/>
            <person name="Hong Y."/>
            <person name="Li Q."/>
            <person name="Sha Z."/>
            <person name="Zhou H."/>
            <person name="Xie M."/>
            <person name="Yu Q."/>
            <person name="Liu Y."/>
            <person name="Xiang H."/>
            <person name="Wang N."/>
            <person name="Wu K."/>
            <person name="Yang C."/>
            <person name="Zhou Q."/>
            <person name="Liao X."/>
            <person name="Yang L."/>
            <person name="Hu Q."/>
            <person name="Zhang J."/>
            <person name="Meng L."/>
            <person name="Jin L."/>
            <person name="Tian Y."/>
            <person name="Lian J."/>
            <person name="Yang J."/>
            <person name="Miao G."/>
            <person name="Liu S."/>
            <person name="Liang Z."/>
            <person name="Yan F."/>
            <person name="Li Y."/>
            <person name="Sun B."/>
            <person name="Zhang H."/>
            <person name="Zhang J."/>
            <person name="Zhu Y."/>
            <person name="Du M."/>
            <person name="Zhao Y."/>
            <person name="Schartl M."/>
            <person name="Tang Q."/>
            <person name="Wang J."/>
        </authorList>
    </citation>
    <scope>NUCLEOTIDE SEQUENCE</scope>
</reference>
<evidence type="ECO:0000256" key="3">
    <source>
        <dbReference type="ARBA" id="ARBA00022692"/>
    </source>
</evidence>
<keyword evidence="7" id="KW-0496">Mitochondrion</keyword>
<feature type="transmembrane region" description="Helical" evidence="11">
    <location>
        <begin position="117"/>
        <end position="137"/>
    </location>
</feature>
<feature type="domain" description="Membrane insertase YidC/Oxa/ALB C-terminal" evidence="12">
    <location>
        <begin position="117"/>
        <end position="310"/>
    </location>
</feature>
<dbReference type="Proteomes" id="UP000265120">
    <property type="component" value="Chromosome 1"/>
</dbReference>
<evidence type="ECO:0000256" key="8">
    <source>
        <dbReference type="ARBA" id="ARBA00023136"/>
    </source>
</evidence>
<feature type="transmembrane region" description="Helical" evidence="11">
    <location>
        <begin position="279"/>
        <end position="298"/>
    </location>
</feature>
<evidence type="ECO:0000256" key="1">
    <source>
        <dbReference type="ARBA" id="ARBA00004448"/>
    </source>
</evidence>
<dbReference type="InParanoid" id="A0A3P8UWU4"/>
<protein>
    <submittedName>
        <fullName evidence="13">OXA1L mitochondrial inner membrane protein</fullName>
    </submittedName>
</protein>
<dbReference type="GeneTree" id="ENSGT00530000063506"/>
<keyword evidence="6 11" id="KW-1133">Transmembrane helix</keyword>
<dbReference type="STRING" id="244447.ENSCSEP00000006832"/>
<keyword evidence="8 11" id="KW-0472">Membrane</keyword>
<reference evidence="13" key="2">
    <citation type="submission" date="2025-08" db="UniProtKB">
        <authorList>
            <consortium name="Ensembl"/>
        </authorList>
    </citation>
    <scope>IDENTIFICATION</scope>
</reference>
<evidence type="ECO:0000256" key="5">
    <source>
        <dbReference type="ARBA" id="ARBA00022946"/>
    </source>
</evidence>
<dbReference type="GO" id="GO:0005743">
    <property type="term" value="C:mitochondrial inner membrane"/>
    <property type="evidence" value="ECO:0007669"/>
    <property type="project" value="UniProtKB-SubCell"/>
</dbReference>
<keyword evidence="14" id="KW-1185">Reference proteome</keyword>
<evidence type="ECO:0000256" key="4">
    <source>
        <dbReference type="ARBA" id="ARBA00022792"/>
    </source>
</evidence>
<dbReference type="PANTHER" id="PTHR12428">
    <property type="entry name" value="OXA1"/>
    <property type="match status" value="1"/>
</dbReference>